<feature type="domain" description="DUF6531" evidence="1">
    <location>
        <begin position="24"/>
        <end position="88"/>
    </location>
</feature>
<name>A0A1M5HXM8_9FLAO</name>
<dbReference type="InterPro" id="IPR045351">
    <property type="entry name" value="DUF6531"/>
</dbReference>
<sequence length="546" mass="63330">MRKIKNRLVFISSLFFTLVTYSGVNIKTGEFYISYTDIEPEHTLGSITNIYRTYSSKSTFNGLFGSGWSSALDTFLSVYPDGSIIVYENGIYPTYFESILTTDDLINNMIDQLIKSGIEQGFIVNNPDEILKNREKLKEQKYRTSRWGEYIKKGYLKYTPEFSVGMEWEHNQESNQKIIKTQTGYVRTYENQQDYFNFKGQLIKSISGDSFSEFEYVDGKLAKITNADHASYLITTNKDGHIVKIAFGNEFAVYKYDNDNLVETEDAEKNNYKHTYDANYNMIRISYTDGTSMEITYSRENYLATQVNYKGEITDYDYKFFYNNDGSEDKKHYATAIVKTDKKGEKQKSYYEYLLKENENGEEYISKYIKEEKGIKSVFIMDDLCYYPIEKNVDNQITKLKYDSRCLLVEEIAPSGKVKTQKWHSDVDKITEVNDAGLITTFEYDKDFNMVLAKRSDNKMVKLEYDKDQKVVAINMGKQLLSIDYKTDGQPSTFNIQNLGKTNVSFDDEGMLKSDTENKAASEVMAVFQEMMNFIKPAETNLNPEY</sequence>
<evidence type="ECO:0000313" key="2">
    <source>
        <dbReference type="EMBL" id="SHG20718.1"/>
    </source>
</evidence>
<reference evidence="3" key="1">
    <citation type="submission" date="2016-11" db="EMBL/GenBank/DDBJ databases">
        <authorList>
            <person name="Varghese N."/>
            <person name="Submissions S."/>
        </authorList>
    </citation>
    <scope>NUCLEOTIDE SEQUENCE [LARGE SCALE GENOMIC DNA]</scope>
    <source>
        <strain evidence="3">DSM 19978</strain>
    </source>
</reference>
<gene>
    <name evidence="2" type="ORF">SAMN05443549_102429</name>
</gene>
<protein>
    <submittedName>
        <fullName evidence="2">YD repeat-containing protein</fullName>
    </submittedName>
</protein>
<dbReference type="STRING" id="468056.SAMN05443549_102429"/>
<accession>A0A1M5HXM8</accession>
<dbReference type="RefSeq" id="WP_073369485.1">
    <property type="nucleotide sequence ID" value="NZ_FQWB01000002.1"/>
</dbReference>
<dbReference type="EMBL" id="FQWB01000002">
    <property type="protein sequence ID" value="SHG20718.1"/>
    <property type="molecule type" value="Genomic_DNA"/>
</dbReference>
<dbReference type="OrthoDB" id="9765204at2"/>
<organism evidence="2 3">
    <name type="scientific">Flavobacterium fluvii</name>
    <dbReference type="NCBI Taxonomy" id="468056"/>
    <lineage>
        <taxon>Bacteria</taxon>
        <taxon>Pseudomonadati</taxon>
        <taxon>Bacteroidota</taxon>
        <taxon>Flavobacteriia</taxon>
        <taxon>Flavobacteriales</taxon>
        <taxon>Flavobacteriaceae</taxon>
        <taxon>Flavobacterium</taxon>
    </lineage>
</organism>
<dbReference type="AlphaFoldDB" id="A0A1M5HXM8"/>
<dbReference type="Pfam" id="PF20148">
    <property type="entry name" value="DUF6531"/>
    <property type="match status" value="1"/>
</dbReference>
<evidence type="ECO:0000313" key="3">
    <source>
        <dbReference type="Proteomes" id="UP000184516"/>
    </source>
</evidence>
<proteinExistence type="predicted"/>
<dbReference type="Proteomes" id="UP000184516">
    <property type="component" value="Unassembled WGS sequence"/>
</dbReference>
<evidence type="ECO:0000259" key="1">
    <source>
        <dbReference type="Pfam" id="PF20148"/>
    </source>
</evidence>
<keyword evidence="3" id="KW-1185">Reference proteome</keyword>